<dbReference type="Ensembl" id="ENSGMOT00000059552.1">
    <property type="protein sequence ID" value="ENSGMOP00000058489.1"/>
    <property type="gene ID" value="ENSGMOG00000031224.1"/>
</dbReference>
<keyword evidence="5" id="KW-1185">Reference proteome</keyword>
<protein>
    <recommendedName>
        <fullName evidence="3">C-type lectin domain-containing protein</fullName>
    </recommendedName>
</protein>
<dbReference type="SMART" id="SM00034">
    <property type="entry name" value="CLECT"/>
    <property type="match status" value="1"/>
</dbReference>
<evidence type="ECO:0000256" key="1">
    <source>
        <dbReference type="ARBA" id="ARBA00022734"/>
    </source>
</evidence>
<dbReference type="Gene3D" id="3.10.100.10">
    <property type="entry name" value="Mannose-Binding Protein A, subunit A"/>
    <property type="match status" value="1"/>
</dbReference>
<feature type="domain" description="C-type lectin" evidence="3">
    <location>
        <begin position="470"/>
        <end position="592"/>
    </location>
</feature>
<dbReference type="InterPro" id="IPR033989">
    <property type="entry name" value="CD209-like_CTLD"/>
</dbReference>
<evidence type="ECO:0000313" key="5">
    <source>
        <dbReference type="Proteomes" id="UP000694546"/>
    </source>
</evidence>
<dbReference type="CDD" id="cd03590">
    <property type="entry name" value="CLECT_DC-SIGN_like"/>
    <property type="match status" value="1"/>
</dbReference>
<evidence type="ECO:0000313" key="4">
    <source>
        <dbReference type="Ensembl" id="ENSGMOP00000058489.1"/>
    </source>
</evidence>
<dbReference type="GO" id="GO:0030246">
    <property type="term" value="F:carbohydrate binding"/>
    <property type="evidence" value="ECO:0007669"/>
    <property type="project" value="UniProtKB-KW"/>
</dbReference>
<evidence type="ECO:0000259" key="3">
    <source>
        <dbReference type="PROSITE" id="PS50041"/>
    </source>
</evidence>
<sequence length="595" mass="63231">MKEGIKEGLFCAIRRDDVVQVVALILVFLTPNDSSRGVPWTGGHTQGGGGSIEGGGRMITLNKHGEHSSSRAPRPSPCGPSYGELRSEPSESRENRHEEAHAPVRPRRDVLPAGRRGPAGVPVYPRRAATRGPRPHGPVALAPSLSVPAGHRVSVCVVFGAAGLPHRGGHTPSSCCLLHHGGPCCHDDDNDSGPCCHDDDNDSGPCCHDDDDSGPCCLDDNNDSRHCCHDDDNDSGPCCHDDGNDGGPCCHDDDDDSGPCCLDDNNDGMYSQLVDEDLPASQFIHDVQRRGAPVRMAPWLWPPRCQYRRATVFLSVLCLVLLVCLIAVATRPPPAVSCTTAAPVVTTTTTTAAPVVTTTTTTAAPVATTTTTAAPVVWTTTTTADTVVTTTTTTAAPVATTTATTAAPVAMTTTTTAAPVVWTTTTTAATVVRTTTTTAAPVVRTTPTTAAPVATTTAAAAACPAGWLSFQGSCYRVSRQTANWRGSQRLCQRDGGQLAVILSAQQQGFLWDLLPRGYWNAFWFGLSDQHTEDVWTWVDGTPLVGGFWEEGEPNNHNNEDCGYIVKTLNLERVAVRSWYDAPCYMSLPFICQKVL</sequence>
<organism evidence="4 5">
    <name type="scientific">Gadus morhua</name>
    <name type="common">Atlantic cod</name>
    <dbReference type="NCBI Taxonomy" id="8049"/>
    <lineage>
        <taxon>Eukaryota</taxon>
        <taxon>Metazoa</taxon>
        <taxon>Chordata</taxon>
        <taxon>Craniata</taxon>
        <taxon>Vertebrata</taxon>
        <taxon>Euteleostomi</taxon>
        <taxon>Actinopterygii</taxon>
        <taxon>Neopterygii</taxon>
        <taxon>Teleostei</taxon>
        <taxon>Neoteleostei</taxon>
        <taxon>Acanthomorphata</taxon>
        <taxon>Zeiogadaria</taxon>
        <taxon>Gadariae</taxon>
        <taxon>Gadiformes</taxon>
        <taxon>Gadoidei</taxon>
        <taxon>Gadidae</taxon>
        <taxon>Gadus</taxon>
    </lineage>
</organism>
<dbReference type="PROSITE" id="PS50041">
    <property type="entry name" value="C_TYPE_LECTIN_2"/>
    <property type="match status" value="1"/>
</dbReference>
<dbReference type="InterPro" id="IPR050801">
    <property type="entry name" value="Ca-Dep_Lectins_ImmuneDev"/>
</dbReference>
<dbReference type="AlphaFoldDB" id="A0A8C5C8Z0"/>
<dbReference type="Pfam" id="PF00059">
    <property type="entry name" value="Lectin_C"/>
    <property type="match status" value="1"/>
</dbReference>
<dbReference type="InterPro" id="IPR001304">
    <property type="entry name" value="C-type_lectin-like"/>
</dbReference>
<accession>A0A8C5C8Z0</accession>
<dbReference type="InterPro" id="IPR016187">
    <property type="entry name" value="CTDL_fold"/>
</dbReference>
<dbReference type="OMA" id="GPCCHDD"/>
<feature type="compositionally biased region" description="Gly residues" evidence="2">
    <location>
        <begin position="44"/>
        <end position="57"/>
    </location>
</feature>
<dbReference type="SUPFAM" id="SSF56436">
    <property type="entry name" value="C-type lectin-like"/>
    <property type="match status" value="1"/>
</dbReference>
<evidence type="ECO:0000256" key="2">
    <source>
        <dbReference type="SAM" id="MobiDB-lite"/>
    </source>
</evidence>
<dbReference type="GeneTree" id="ENSGT01030000234575"/>
<reference evidence="4" key="1">
    <citation type="submission" date="2025-08" db="UniProtKB">
        <authorList>
            <consortium name="Ensembl"/>
        </authorList>
    </citation>
    <scope>IDENTIFICATION</scope>
</reference>
<keyword evidence="1" id="KW-0430">Lectin</keyword>
<dbReference type="Proteomes" id="UP000694546">
    <property type="component" value="Chromosome 22"/>
</dbReference>
<feature type="region of interest" description="Disordered" evidence="2">
    <location>
        <begin position="35"/>
        <end position="136"/>
    </location>
</feature>
<dbReference type="PANTHER" id="PTHR22801">
    <property type="entry name" value="LITHOSTATHINE"/>
    <property type="match status" value="1"/>
</dbReference>
<reference evidence="4" key="2">
    <citation type="submission" date="2025-09" db="UniProtKB">
        <authorList>
            <consortium name="Ensembl"/>
        </authorList>
    </citation>
    <scope>IDENTIFICATION</scope>
</reference>
<feature type="compositionally biased region" description="Basic and acidic residues" evidence="2">
    <location>
        <begin position="85"/>
        <end position="110"/>
    </location>
</feature>
<name>A0A8C5C8Z0_GADMO</name>
<dbReference type="InterPro" id="IPR016186">
    <property type="entry name" value="C-type_lectin-like/link_sf"/>
</dbReference>
<dbReference type="PANTHER" id="PTHR22801:SF63">
    <property type="entry name" value="C-TYPE LECTIN DOMAIN-CONTAINING PROTEIN"/>
    <property type="match status" value="1"/>
</dbReference>
<proteinExistence type="predicted"/>